<dbReference type="EMBL" id="PFGW01000034">
    <property type="protein sequence ID" value="PIW74634.1"/>
    <property type="molecule type" value="Genomic_DNA"/>
</dbReference>
<accession>A0A2M7IDQ7</accession>
<gene>
    <name evidence="1" type="ORF">CO003_01650</name>
</gene>
<sequence length="70" mass="7981">MTIYLKDSRFYKTKTKEGKMKITVEEKDGIIQASLTEVKAGEKSERLILSNFFGKLLKAAKEKKVVIEIS</sequence>
<proteinExistence type="predicted"/>
<dbReference type="AlphaFoldDB" id="A0A2M7IDQ7"/>
<evidence type="ECO:0000313" key="2">
    <source>
        <dbReference type="Proteomes" id="UP000231673"/>
    </source>
</evidence>
<reference evidence="2" key="1">
    <citation type="submission" date="2017-09" db="EMBL/GenBank/DDBJ databases">
        <title>Depth-based differentiation of microbial function through sediment-hosted aquifers and enrichment of novel symbionts in the deep terrestrial subsurface.</title>
        <authorList>
            <person name="Probst A.J."/>
            <person name="Ladd B."/>
            <person name="Jarett J.K."/>
            <person name="Geller-Mcgrath D.E."/>
            <person name="Sieber C.M.K."/>
            <person name="Emerson J.B."/>
            <person name="Anantharaman K."/>
            <person name="Thomas B.C."/>
            <person name="Malmstrom R."/>
            <person name="Stieglmeier M."/>
            <person name="Klingl A."/>
            <person name="Woyke T."/>
            <person name="Ryan C.M."/>
            <person name="Banfield J.F."/>
        </authorList>
    </citation>
    <scope>NUCLEOTIDE SEQUENCE [LARGE SCALE GENOMIC DNA]</scope>
</reference>
<organism evidence="1 2">
    <name type="scientific">Candidatus Portnoybacteria bacterium CG_4_8_14_3_um_filter_44_15</name>
    <dbReference type="NCBI Taxonomy" id="1974803"/>
    <lineage>
        <taxon>Bacteria</taxon>
        <taxon>Candidatus Portnoyibacteriota</taxon>
    </lineage>
</organism>
<dbReference type="Proteomes" id="UP000231673">
    <property type="component" value="Unassembled WGS sequence"/>
</dbReference>
<protein>
    <submittedName>
        <fullName evidence="1">Uncharacterized protein</fullName>
    </submittedName>
</protein>
<comment type="caution">
    <text evidence="1">The sequence shown here is derived from an EMBL/GenBank/DDBJ whole genome shotgun (WGS) entry which is preliminary data.</text>
</comment>
<name>A0A2M7IDQ7_9BACT</name>
<evidence type="ECO:0000313" key="1">
    <source>
        <dbReference type="EMBL" id="PIW74634.1"/>
    </source>
</evidence>